<organism evidence="1 2">
    <name type="scientific">Jingyaoa shaoxingensis</name>
    <dbReference type="NCBI Taxonomy" id="2763671"/>
    <lineage>
        <taxon>Bacteria</taxon>
        <taxon>Bacillati</taxon>
        <taxon>Bacillota</taxon>
        <taxon>Clostridia</taxon>
        <taxon>Lachnospirales</taxon>
        <taxon>Lachnospiraceae</taxon>
        <taxon>Jingyaoa</taxon>
    </lineage>
</organism>
<accession>A0ABR7NBS1</accession>
<evidence type="ECO:0000313" key="2">
    <source>
        <dbReference type="Proteomes" id="UP000657421"/>
    </source>
</evidence>
<proteinExistence type="predicted"/>
<dbReference type="InterPro" id="IPR032357">
    <property type="entry name" value="DUF4866"/>
</dbReference>
<sequence length="250" mass="29310">MKTTIFPREEHTQTLFREILKNPSACERLQDTFCEYLNNNEEIGEVPSRDFAEALFQAYTNQDLSAFLMIICQNTTFDLLRNAFLIPYCFDADNIQNPVIMTDSSGALLPAFPLSEHERDYHRFLEAYKIQGYPKNMFLAQAHRYSHSYDEKNMHVIHRVLEKHTGILMIRELPDSVKKKETEAEVYAALWNLMIQLENELPMSFVFYGQDSLAENRQRFDEVGIFLPNSVFLRELEKHIAKAEAIIHEY</sequence>
<comment type="caution">
    <text evidence="1">The sequence shown here is derived from an EMBL/GenBank/DDBJ whole genome shotgun (WGS) entry which is preliminary data.</text>
</comment>
<dbReference type="Proteomes" id="UP000657421">
    <property type="component" value="Unassembled WGS sequence"/>
</dbReference>
<protein>
    <submittedName>
        <fullName evidence="1">DUF4866 domain-containing protein</fullName>
    </submittedName>
</protein>
<keyword evidence="2" id="KW-1185">Reference proteome</keyword>
<evidence type="ECO:0000313" key="1">
    <source>
        <dbReference type="EMBL" id="MBC8573848.1"/>
    </source>
</evidence>
<dbReference type="Pfam" id="PF16160">
    <property type="entry name" value="DUF4866"/>
    <property type="match status" value="1"/>
</dbReference>
<reference evidence="1 2" key="1">
    <citation type="submission" date="2020-08" db="EMBL/GenBank/DDBJ databases">
        <title>Genome public.</title>
        <authorList>
            <person name="Liu C."/>
            <person name="Sun Q."/>
        </authorList>
    </citation>
    <scope>NUCLEOTIDE SEQUENCE [LARGE SCALE GENOMIC DNA]</scope>
    <source>
        <strain evidence="1 2">NSJ-46</strain>
    </source>
</reference>
<dbReference type="RefSeq" id="WP_249309195.1">
    <property type="nucleotide sequence ID" value="NZ_JACRSZ010000013.1"/>
</dbReference>
<name>A0ABR7NBS1_9FIRM</name>
<gene>
    <name evidence="1" type="ORF">H8716_12250</name>
</gene>
<dbReference type="EMBL" id="JACRSZ010000013">
    <property type="protein sequence ID" value="MBC8573848.1"/>
    <property type="molecule type" value="Genomic_DNA"/>
</dbReference>